<keyword evidence="3" id="KW-1185">Reference proteome</keyword>
<evidence type="ECO:0000313" key="2">
    <source>
        <dbReference type="EMBL" id="GHB34500.1"/>
    </source>
</evidence>
<gene>
    <name evidence="2" type="ORF">GCM10009038_36990</name>
</gene>
<evidence type="ECO:0000313" key="3">
    <source>
        <dbReference type="Proteomes" id="UP000646745"/>
    </source>
</evidence>
<feature type="compositionally biased region" description="Polar residues" evidence="1">
    <location>
        <begin position="87"/>
        <end position="99"/>
    </location>
</feature>
<evidence type="ECO:0008006" key="4">
    <source>
        <dbReference type="Google" id="ProtNLM"/>
    </source>
</evidence>
<feature type="region of interest" description="Disordered" evidence="1">
    <location>
        <begin position="62"/>
        <end position="106"/>
    </location>
</feature>
<dbReference type="Proteomes" id="UP000646745">
    <property type="component" value="Unassembled WGS sequence"/>
</dbReference>
<comment type="caution">
    <text evidence="2">The sequence shown here is derived from an EMBL/GenBank/DDBJ whole genome shotgun (WGS) entry which is preliminary data.</text>
</comment>
<proteinExistence type="predicted"/>
<reference evidence="3" key="1">
    <citation type="journal article" date="2019" name="Int. J. Syst. Evol. Microbiol.">
        <title>The Global Catalogue of Microorganisms (GCM) 10K type strain sequencing project: providing services to taxonomists for standard genome sequencing and annotation.</title>
        <authorList>
            <consortium name="The Broad Institute Genomics Platform"/>
            <consortium name="The Broad Institute Genome Sequencing Center for Infectious Disease"/>
            <person name="Wu L."/>
            <person name="Ma J."/>
        </authorList>
    </citation>
    <scope>NUCLEOTIDE SEQUENCE [LARGE SCALE GENOMIC DNA]</scope>
    <source>
        <strain evidence="3">KCTC 32998</strain>
    </source>
</reference>
<evidence type="ECO:0000256" key="1">
    <source>
        <dbReference type="SAM" id="MobiDB-lite"/>
    </source>
</evidence>
<organism evidence="2 3">
    <name type="scientific">Salinicola rhizosphaerae</name>
    <dbReference type="NCBI Taxonomy" id="1443141"/>
    <lineage>
        <taxon>Bacteria</taxon>
        <taxon>Pseudomonadati</taxon>
        <taxon>Pseudomonadota</taxon>
        <taxon>Gammaproteobacteria</taxon>
        <taxon>Oceanospirillales</taxon>
        <taxon>Halomonadaceae</taxon>
        <taxon>Salinicola</taxon>
    </lineage>
</organism>
<sequence>MTKYAVITGAFDVDQREGIYQQYDRDSVVKFGEKLSLLTAMSADGIRQTVAPLLLTSQAARRVMAEQKKRPRQGTPSSRAIERARSQKASHSSLSTGLTLRSPRGR</sequence>
<accession>A0ABQ3EJM7</accession>
<name>A0ABQ3EJM7_9GAMM</name>
<dbReference type="EMBL" id="BMZI01000011">
    <property type="protein sequence ID" value="GHB34500.1"/>
    <property type="molecule type" value="Genomic_DNA"/>
</dbReference>
<protein>
    <recommendedName>
        <fullName evidence="4">DUF1330 domain-containing protein</fullName>
    </recommendedName>
</protein>